<evidence type="ECO:0000313" key="3">
    <source>
        <dbReference type="Proteomes" id="UP001319060"/>
    </source>
</evidence>
<proteinExistence type="predicted"/>
<protein>
    <submittedName>
        <fullName evidence="2">NERD domain-containing protein</fullName>
    </submittedName>
</protein>
<dbReference type="RefSeq" id="WP_188403171.1">
    <property type="nucleotide sequence ID" value="NZ_BMCE01000002.1"/>
</dbReference>
<dbReference type="Proteomes" id="UP001319060">
    <property type="component" value="Unassembled WGS sequence"/>
</dbReference>
<reference evidence="2 3" key="1">
    <citation type="submission" date="2021-01" db="EMBL/GenBank/DDBJ databases">
        <title>Genome Sequencing of Type Strains.</title>
        <authorList>
            <person name="Lemaire J.F."/>
            <person name="Inderbitzin P."/>
            <person name="Collins S.B."/>
            <person name="Wespe N."/>
            <person name="Knight-Connoni V."/>
        </authorList>
    </citation>
    <scope>NUCLEOTIDE SEQUENCE [LARGE SCALE GENOMIC DNA]</scope>
    <source>
        <strain evidence="2 3">DSM 14730</strain>
    </source>
</reference>
<feature type="domain" description="NERD" evidence="1">
    <location>
        <begin position="41"/>
        <end position="157"/>
    </location>
</feature>
<dbReference type="PROSITE" id="PS50965">
    <property type="entry name" value="NERD"/>
    <property type="match status" value="1"/>
</dbReference>
<dbReference type="Pfam" id="PF08378">
    <property type="entry name" value="NERD"/>
    <property type="match status" value="1"/>
</dbReference>
<accession>A0ABS2ZBB6</accession>
<gene>
    <name evidence="2" type="ORF">JYA64_07865</name>
</gene>
<evidence type="ECO:0000259" key="1">
    <source>
        <dbReference type="PROSITE" id="PS50965"/>
    </source>
</evidence>
<sequence length="325" mass="38575">MIKKQLNTPLIIQKLEALLRRLPPHHSKRAIVEEQLGKFRSGFMGEQALDYFYRYLPKREIIFTHNIRIFHMDYYFQIDTLVMTSKFFILLEIKNYTGHLYFDDKFGQLIRTLNEKKDFFDDPIQQIKRQLYHLKKVLRNHNFPQIPIEPLVVISNKNSYIECSPDYKEALTLIIKSHKLQNKFDEFTRKYSETLITIREMKKINKLLNKLNEPYNTDLLKNLEIKPGELISGVLCLDCKHNYQMERKAAIWTCIKCGSRSKNAHVFTLRDYALLRSPQITNKQCKEYLNLGSSDQSYYLLNSLNLSYSGTSRRARTYHLDSLIT</sequence>
<dbReference type="EMBL" id="JAFHKS010000042">
    <property type="protein sequence ID" value="MBN3545205.1"/>
    <property type="molecule type" value="Genomic_DNA"/>
</dbReference>
<name>A0ABS2ZBB6_9BACL</name>
<evidence type="ECO:0000313" key="2">
    <source>
        <dbReference type="EMBL" id="MBN3545205.1"/>
    </source>
</evidence>
<dbReference type="InterPro" id="IPR011528">
    <property type="entry name" value="NERD"/>
</dbReference>
<keyword evidence="3" id="KW-1185">Reference proteome</keyword>
<comment type="caution">
    <text evidence="2">The sequence shown here is derived from an EMBL/GenBank/DDBJ whole genome shotgun (WGS) entry which is preliminary data.</text>
</comment>
<organism evidence="2 3">
    <name type="scientific">Fictibacillus barbaricus</name>
    <dbReference type="NCBI Taxonomy" id="182136"/>
    <lineage>
        <taxon>Bacteria</taxon>
        <taxon>Bacillati</taxon>
        <taxon>Bacillota</taxon>
        <taxon>Bacilli</taxon>
        <taxon>Bacillales</taxon>
        <taxon>Fictibacillaceae</taxon>
        <taxon>Fictibacillus</taxon>
    </lineage>
</organism>